<sequence>MTDDLPDGIVVAATTEVGSAHLAVALENQDVEAIGRALRLDFVVVPLLRSKVGVLETRVFAAADSPAGAPRFNLCLFSSTETFAEFISDISDREFALQRGAALVPFLIQHADFLNAVVFDPAGPHTMSASVADVIAALEPQPGDDEAAWVAGDTHPSEFRSDGDPTLSRVTGFDLPLSGDWFSIALDDAAARDASVKQLVNRQLKGLPAAPVLRRELARWLTETCIRAAAGGAEFMAYLLQRNRTGALALNVVLYWQQLGPAQGGRTHLDSMAKRLSERLAPEAKLLSAVTPAGPLVRHSRVASASADVGTPDLPLLIVDYWIEFPDHRGLCLITFSSPHVDLADTLLTLMDNIVLSGVWELETPMGDADSVAAQQ</sequence>
<dbReference type="Proteomes" id="UP000298252">
    <property type="component" value="Unassembled WGS sequence"/>
</dbReference>
<reference evidence="1 3" key="1">
    <citation type="submission" date="2016-10" db="EMBL/GenBank/DDBJ databases">
        <authorList>
            <person name="Varghese N."/>
            <person name="Submissions S."/>
        </authorList>
    </citation>
    <scope>NUCLEOTIDE SEQUENCE [LARGE SCALE GENOMIC DNA]</scope>
    <source>
        <strain evidence="1 3">CGMCC 1.11215</strain>
    </source>
</reference>
<dbReference type="RefSeq" id="WP_092341793.1">
    <property type="nucleotide sequence ID" value="NZ_FNIB01000013.1"/>
</dbReference>
<evidence type="ECO:0000313" key="4">
    <source>
        <dbReference type="Proteomes" id="UP000298252"/>
    </source>
</evidence>
<dbReference type="AlphaFoldDB" id="A0A4R8V8F7"/>
<evidence type="ECO:0000313" key="2">
    <source>
        <dbReference type="EMBL" id="TFB78008.1"/>
    </source>
</evidence>
<dbReference type="EMBL" id="FNIB01000013">
    <property type="protein sequence ID" value="SDO25469.1"/>
    <property type="molecule type" value="Genomic_DNA"/>
</dbReference>
<proteinExistence type="predicted"/>
<reference evidence="2 4" key="2">
    <citation type="submission" date="2019-03" db="EMBL/GenBank/DDBJ databases">
        <title>Genomics of glacier-inhabiting Cryobacterium strains.</title>
        <authorList>
            <person name="Liu Q."/>
            <person name="Xin Y.-H."/>
        </authorList>
    </citation>
    <scope>NUCLEOTIDE SEQUENCE [LARGE SCALE GENOMIC DNA]</scope>
    <source>
        <strain evidence="2 4">Hh8</strain>
    </source>
</reference>
<protein>
    <submittedName>
        <fullName evidence="1">Uncharacterized protein</fullName>
    </submittedName>
</protein>
<keyword evidence="4" id="KW-1185">Reference proteome</keyword>
<name>A0A4R8V8F7_9MICO</name>
<accession>A0A4R8V8F7</accession>
<gene>
    <name evidence="2" type="ORF">E3O21_07005</name>
    <name evidence="1" type="ORF">SAMN05216368_11367</name>
</gene>
<evidence type="ECO:0000313" key="1">
    <source>
        <dbReference type="EMBL" id="SDO25469.1"/>
    </source>
</evidence>
<dbReference type="STRING" id="1424659.SAMN05216368_11367"/>
<dbReference type="Proteomes" id="UP000199639">
    <property type="component" value="Unassembled WGS sequence"/>
</dbReference>
<dbReference type="EMBL" id="SOFD01000022">
    <property type="protein sequence ID" value="TFB78008.1"/>
    <property type="molecule type" value="Genomic_DNA"/>
</dbReference>
<organism evidence="1 3">
    <name type="scientific">Cryobacterium flavum</name>
    <dbReference type="NCBI Taxonomy" id="1424659"/>
    <lineage>
        <taxon>Bacteria</taxon>
        <taxon>Bacillati</taxon>
        <taxon>Actinomycetota</taxon>
        <taxon>Actinomycetes</taxon>
        <taxon>Micrococcales</taxon>
        <taxon>Microbacteriaceae</taxon>
        <taxon>Cryobacterium</taxon>
    </lineage>
</organism>
<evidence type="ECO:0000313" key="3">
    <source>
        <dbReference type="Proteomes" id="UP000199639"/>
    </source>
</evidence>